<name>A0A811YKJ7_NYCPR</name>
<dbReference type="Proteomes" id="UP000645828">
    <property type="component" value="Unassembled WGS sequence"/>
</dbReference>
<accession>A0A811YKJ7</accession>
<dbReference type="EMBL" id="CAJHUB010000678">
    <property type="protein sequence ID" value="CAD7676843.1"/>
    <property type="molecule type" value="Genomic_DNA"/>
</dbReference>
<dbReference type="AlphaFoldDB" id="A0A811YKJ7"/>
<comment type="caution">
    <text evidence="1">The sequence shown here is derived from an EMBL/GenBank/DDBJ whole genome shotgun (WGS) entry which is preliminary data.</text>
</comment>
<sequence length="171" mass="18879">MELSFRLILGKSQEVVAELLPDDMRPGLVHRSLQWESVLCVSVIGFLMGLGSETPAALIQVKHQFFDMLSSAPKEYLDTESSLEDTSLQQESLKIQNVVNTDGKLKGTSLILTEEMTSLVKEVNKEKSRPSRQKEMMGKIVRMIQLPESGLGVITSEEGFPSTAVAESLLP</sequence>
<proteinExistence type="predicted"/>
<protein>
    <submittedName>
        <fullName evidence="1">(raccoon dog) hypothetical protein</fullName>
    </submittedName>
</protein>
<reference evidence="1" key="1">
    <citation type="submission" date="2020-12" db="EMBL/GenBank/DDBJ databases">
        <authorList>
            <consortium name="Molecular Ecology Group"/>
        </authorList>
    </citation>
    <scope>NUCLEOTIDE SEQUENCE</scope>
    <source>
        <strain evidence="1">TBG_1078</strain>
    </source>
</reference>
<keyword evidence="2" id="KW-1185">Reference proteome</keyword>
<gene>
    <name evidence="1" type="ORF">NYPRO_LOCUS9638</name>
</gene>
<evidence type="ECO:0000313" key="1">
    <source>
        <dbReference type="EMBL" id="CAD7676843.1"/>
    </source>
</evidence>
<organism evidence="1 2">
    <name type="scientific">Nyctereutes procyonoides</name>
    <name type="common">Raccoon dog</name>
    <name type="synonym">Canis procyonoides</name>
    <dbReference type="NCBI Taxonomy" id="34880"/>
    <lineage>
        <taxon>Eukaryota</taxon>
        <taxon>Metazoa</taxon>
        <taxon>Chordata</taxon>
        <taxon>Craniata</taxon>
        <taxon>Vertebrata</taxon>
        <taxon>Euteleostomi</taxon>
        <taxon>Mammalia</taxon>
        <taxon>Eutheria</taxon>
        <taxon>Laurasiatheria</taxon>
        <taxon>Carnivora</taxon>
        <taxon>Caniformia</taxon>
        <taxon>Canidae</taxon>
        <taxon>Nyctereutes</taxon>
    </lineage>
</organism>
<evidence type="ECO:0000313" key="2">
    <source>
        <dbReference type="Proteomes" id="UP000645828"/>
    </source>
</evidence>